<name>A0A0A9FDS6_ARUDO</name>
<dbReference type="AlphaFoldDB" id="A0A0A9FDS6"/>
<protein>
    <submittedName>
        <fullName evidence="2">Uncharacterized protein</fullName>
    </submittedName>
</protein>
<dbReference type="EMBL" id="GBRH01187394">
    <property type="protein sequence ID" value="JAE10502.1"/>
    <property type="molecule type" value="Transcribed_RNA"/>
</dbReference>
<reference evidence="2" key="2">
    <citation type="journal article" date="2015" name="Data Brief">
        <title>Shoot transcriptome of the giant reed, Arundo donax.</title>
        <authorList>
            <person name="Barrero R.A."/>
            <person name="Guerrero F.D."/>
            <person name="Moolhuijzen P."/>
            <person name="Goolsby J.A."/>
            <person name="Tidwell J."/>
            <person name="Bellgard S.E."/>
            <person name="Bellgard M.I."/>
        </authorList>
    </citation>
    <scope>NUCLEOTIDE SEQUENCE</scope>
    <source>
        <tissue evidence="2">Shoot tissue taken approximately 20 cm above the soil surface</tissue>
    </source>
</reference>
<proteinExistence type="predicted"/>
<organism evidence="2">
    <name type="scientific">Arundo donax</name>
    <name type="common">Giant reed</name>
    <name type="synonym">Donax arundinaceus</name>
    <dbReference type="NCBI Taxonomy" id="35708"/>
    <lineage>
        <taxon>Eukaryota</taxon>
        <taxon>Viridiplantae</taxon>
        <taxon>Streptophyta</taxon>
        <taxon>Embryophyta</taxon>
        <taxon>Tracheophyta</taxon>
        <taxon>Spermatophyta</taxon>
        <taxon>Magnoliopsida</taxon>
        <taxon>Liliopsida</taxon>
        <taxon>Poales</taxon>
        <taxon>Poaceae</taxon>
        <taxon>PACMAD clade</taxon>
        <taxon>Arundinoideae</taxon>
        <taxon>Arundineae</taxon>
        <taxon>Arundo</taxon>
    </lineage>
</organism>
<feature type="region of interest" description="Disordered" evidence="1">
    <location>
        <begin position="21"/>
        <end position="41"/>
    </location>
</feature>
<evidence type="ECO:0000256" key="1">
    <source>
        <dbReference type="SAM" id="MobiDB-lite"/>
    </source>
</evidence>
<reference evidence="2" key="1">
    <citation type="submission" date="2014-09" db="EMBL/GenBank/DDBJ databases">
        <authorList>
            <person name="Magalhaes I.L.F."/>
            <person name="Oliveira U."/>
            <person name="Santos F.R."/>
            <person name="Vidigal T.H.D.A."/>
            <person name="Brescovit A.D."/>
            <person name="Santos A.J."/>
        </authorList>
    </citation>
    <scope>NUCLEOTIDE SEQUENCE</scope>
    <source>
        <tissue evidence="2">Shoot tissue taken approximately 20 cm above the soil surface</tissue>
    </source>
</reference>
<sequence>MNKTSTTLYIAFASRPVSHIDIGSSTPRSTHSSKEQAQTLVSQSPLLTSASKQIRVACIAVRT</sequence>
<feature type="compositionally biased region" description="Polar residues" evidence="1">
    <location>
        <begin position="23"/>
        <end position="41"/>
    </location>
</feature>
<accession>A0A0A9FDS6</accession>
<evidence type="ECO:0000313" key="2">
    <source>
        <dbReference type="EMBL" id="JAE10502.1"/>
    </source>
</evidence>